<proteinExistence type="predicted"/>
<keyword evidence="1" id="KW-0732">Signal</keyword>
<evidence type="ECO:0000313" key="3">
    <source>
        <dbReference type="Proteomes" id="UP000738325"/>
    </source>
</evidence>
<protein>
    <submittedName>
        <fullName evidence="2">Uncharacterized protein</fullName>
    </submittedName>
</protein>
<name>A0A9P6RHD3_9FUNG</name>
<gene>
    <name evidence="2" type="ORF">BGZ99_006091</name>
</gene>
<sequence>MQFKTLALVASAAVAVSAQLSFPNDTCTQCVFASFPKDTVCATIPAADLGELEAAFGTQNITALSAALAKPTTTSCVCNWVATGFTPTGAAASCIAGAAPTCNSTQLQEASTGIASLQPLLHCAGNSTSGTGTTTKPAASSPTKSGASLQMNMPYVLSVAAIGLAALVGL</sequence>
<dbReference type="EMBL" id="JAAAIP010000404">
    <property type="protein sequence ID" value="KAG0317810.1"/>
    <property type="molecule type" value="Genomic_DNA"/>
</dbReference>
<organism evidence="2 3">
    <name type="scientific">Dissophora globulifera</name>
    <dbReference type="NCBI Taxonomy" id="979702"/>
    <lineage>
        <taxon>Eukaryota</taxon>
        <taxon>Fungi</taxon>
        <taxon>Fungi incertae sedis</taxon>
        <taxon>Mucoromycota</taxon>
        <taxon>Mortierellomycotina</taxon>
        <taxon>Mortierellomycetes</taxon>
        <taxon>Mortierellales</taxon>
        <taxon>Mortierellaceae</taxon>
        <taxon>Dissophora</taxon>
    </lineage>
</organism>
<dbReference type="AlphaFoldDB" id="A0A9P6RHD3"/>
<keyword evidence="3" id="KW-1185">Reference proteome</keyword>
<accession>A0A9P6RHD3</accession>
<reference evidence="2" key="1">
    <citation type="journal article" date="2020" name="Fungal Divers.">
        <title>Resolving the Mortierellaceae phylogeny through synthesis of multi-gene phylogenetics and phylogenomics.</title>
        <authorList>
            <person name="Vandepol N."/>
            <person name="Liber J."/>
            <person name="Desiro A."/>
            <person name="Na H."/>
            <person name="Kennedy M."/>
            <person name="Barry K."/>
            <person name="Grigoriev I.V."/>
            <person name="Miller A.N."/>
            <person name="O'Donnell K."/>
            <person name="Stajich J.E."/>
            <person name="Bonito G."/>
        </authorList>
    </citation>
    <scope>NUCLEOTIDE SEQUENCE</scope>
    <source>
        <strain evidence="2">REB-010B</strain>
    </source>
</reference>
<evidence type="ECO:0000313" key="2">
    <source>
        <dbReference type="EMBL" id="KAG0317810.1"/>
    </source>
</evidence>
<feature type="signal peptide" evidence="1">
    <location>
        <begin position="1"/>
        <end position="18"/>
    </location>
</feature>
<dbReference type="Proteomes" id="UP000738325">
    <property type="component" value="Unassembled WGS sequence"/>
</dbReference>
<evidence type="ECO:0000256" key="1">
    <source>
        <dbReference type="SAM" id="SignalP"/>
    </source>
</evidence>
<feature type="chain" id="PRO_5040199994" evidence="1">
    <location>
        <begin position="19"/>
        <end position="170"/>
    </location>
</feature>
<comment type="caution">
    <text evidence="2">The sequence shown here is derived from an EMBL/GenBank/DDBJ whole genome shotgun (WGS) entry which is preliminary data.</text>
</comment>
<dbReference type="OrthoDB" id="2430862at2759"/>